<proteinExistence type="predicted"/>
<dbReference type="Proteomes" id="UP000240493">
    <property type="component" value="Unassembled WGS sequence"/>
</dbReference>
<dbReference type="AlphaFoldDB" id="A0A2T3Z3R8"/>
<evidence type="ECO:0000313" key="2">
    <source>
        <dbReference type="Proteomes" id="UP000240493"/>
    </source>
</evidence>
<protein>
    <submittedName>
        <fullName evidence="1">Uncharacterized protein</fullName>
    </submittedName>
</protein>
<gene>
    <name evidence="1" type="ORF">M441DRAFT_460396</name>
</gene>
<organism evidence="1 2">
    <name type="scientific">Trichoderma asperellum (strain ATCC 204424 / CBS 433.97 / NBRC 101777)</name>
    <dbReference type="NCBI Taxonomy" id="1042311"/>
    <lineage>
        <taxon>Eukaryota</taxon>
        <taxon>Fungi</taxon>
        <taxon>Dikarya</taxon>
        <taxon>Ascomycota</taxon>
        <taxon>Pezizomycotina</taxon>
        <taxon>Sordariomycetes</taxon>
        <taxon>Hypocreomycetidae</taxon>
        <taxon>Hypocreales</taxon>
        <taxon>Hypocreaceae</taxon>
        <taxon>Trichoderma</taxon>
    </lineage>
</organism>
<dbReference type="EMBL" id="KZ679264">
    <property type="protein sequence ID" value="PTB39443.1"/>
    <property type="molecule type" value="Genomic_DNA"/>
</dbReference>
<keyword evidence="2" id="KW-1185">Reference proteome</keyword>
<accession>A0A2T3Z3R8</accession>
<name>A0A2T3Z3R8_TRIA4</name>
<reference evidence="1 2" key="1">
    <citation type="submission" date="2016-07" db="EMBL/GenBank/DDBJ databases">
        <title>Multiple horizontal gene transfer events from other fungi enriched the ability of initially mycotrophic Trichoderma (Ascomycota) to feed on dead plant biomass.</title>
        <authorList>
            <consortium name="DOE Joint Genome Institute"/>
            <person name="Aerts A."/>
            <person name="Atanasova L."/>
            <person name="Chenthamara K."/>
            <person name="Zhang J."/>
            <person name="Grujic M."/>
            <person name="Henrissat B."/>
            <person name="Kuo A."/>
            <person name="Salamov A."/>
            <person name="Lipzen A."/>
            <person name="Labutti K."/>
            <person name="Barry K."/>
            <person name="Miao Y."/>
            <person name="Rahimi M.J."/>
            <person name="Shen Q."/>
            <person name="Grigoriev I.V."/>
            <person name="Kubicek C.P."/>
            <person name="Druzhinina I.S."/>
        </authorList>
    </citation>
    <scope>NUCLEOTIDE SEQUENCE [LARGE SCALE GENOMIC DNA]</scope>
    <source>
        <strain evidence="1 2">CBS 433.97</strain>
    </source>
</reference>
<sequence length="236" mass="26023">MPIFFNLISLRGLSLYEERLCVDHGMAGFDNGKKDEKGCEQGAEQYLVMPLLSETEFADCMGHLSEHRVLALDQRDLPSPTEPSSRQPCMRLKSITAALAVAQAPLISCSFYISHASATNTTKIHTLNRLNTIRSVQWLKAHTVCSIYEPEDTLYRHIHPLGLASAIAAEAERINHSLDVDVGDGGQNEMLQPLAAAARKTPQLETTFAAILGHPRHSHSATLLAAIPRFKQHMAF</sequence>
<evidence type="ECO:0000313" key="1">
    <source>
        <dbReference type="EMBL" id="PTB39443.1"/>
    </source>
</evidence>